<feature type="region of interest" description="Disordered" evidence="6">
    <location>
        <begin position="1360"/>
        <end position="1394"/>
    </location>
</feature>
<feature type="compositionally biased region" description="Polar residues" evidence="6">
    <location>
        <begin position="1380"/>
        <end position="1394"/>
    </location>
</feature>
<comment type="catalytic activity">
    <reaction evidence="5">
        <text>a 2'-deoxyadenosine in DNA + S-adenosyl-L-methionine = an N(6)-methyl-2'-deoxyadenosine in DNA + S-adenosyl-L-homocysteine + H(+)</text>
        <dbReference type="Rhea" id="RHEA:15197"/>
        <dbReference type="Rhea" id="RHEA-COMP:12418"/>
        <dbReference type="Rhea" id="RHEA-COMP:12419"/>
        <dbReference type="ChEBI" id="CHEBI:15378"/>
        <dbReference type="ChEBI" id="CHEBI:57856"/>
        <dbReference type="ChEBI" id="CHEBI:59789"/>
        <dbReference type="ChEBI" id="CHEBI:90615"/>
        <dbReference type="ChEBI" id="CHEBI:90616"/>
        <dbReference type="EC" id="2.1.1.72"/>
    </reaction>
</comment>
<organism evidence="9 10">
    <name type="scientific">Leptolyngbya subtilissima DQ-A4</name>
    <dbReference type="NCBI Taxonomy" id="2933933"/>
    <lineage>
        <taxon>Bacteria</taxon>
        <taxon>Bacillati</taxon>
        <taxon>Cyanobacteriota</taxon>
        <taxon>Cyanophyceae</taxon>
        <taxon>Leptolyngbyales</taxon>
        <taxon>Leptolyngbyaceae</taxon>
        <taxon>Leptolyngbya group</taxon>
        <taxon>Leptolyngbya</taxon>
    </lineage>
</organism>
<keyword evidence="3" id="KW-0808">Transferase</keyword>
<name>A0ABV0K087_9CYAN</name>
<dbReference type="InterPro" id="IPR011639">
    <property type="entry name" value="MethylTrfase_TaqI-like_dom"/>
</dbReference>
<evidence type="ECO:0000256" key="1">
    <source>
        <dbReference type="ARBA" id="ARBA00011900"/>
    </source>
</evidence>
<dbReference type="PRINTS" id="PR00507">
    <property type="entry name" value="N12N6MTFRASE"/>
</dbReference>
<dbReference type="EC" id="2.1.1.72" evidence="1"/>
<evidence type="ECO:0000313" key="9">
    <source>
        <dbReference type="EMBL" id="MEP0945916.1"/>
    </source>
</evidence>
<dbReference type="Pfam" id="PF20466">
    <property type="entry name" value="MmeI_TRD"/>
    <property type="match status" value="1"/>
</dbReference>
<dbReference type="Gene3D" id="3.40.50.150">
    <property type="entry name" value="Vaccinia Virus protein VP39"/>
    <property type="match status" value="2"/>
</dbReference>
<evidence type="ECO:0000256" key="5">
    <source>
        <dbReference type="ARBA" id="ARBA00047942"/>
    </source>
</evidence>
<feature type="compositionally biased region" description="Basic residues" evidence="6">
    <location>
        <begin position="1366"/>
        <end position="1379"/>
    </location>
</feature>
<accession>A0ABV0K087</accession>
<feature type="region of interest" description="Disordered" evidence="6">
    <location>
        <begin position="491"/>
        <end position="514"/>
    </location>
</feature>
<dbReference type="Pfam" id="PF07669">
    <property type="entry name" value="Eco57I"/>
    <property type="match status" value="1"/>
</dbReference>
<feature type="domain" description="MmeI-like target recognition" evidence="8">
    <location>
        <begin position="1071"/>
        <end position="1252"/>
    </location>
</feature>
<dbReference type="InterPro" id="IPR050953">
    <property type="entry name" value="N4_N6_ade-DNA_methylase"/>
</dbReference>
<dbReference type="RefSeq" id="WP_190699416.1">
    <property type="nucleotide sequence ID" value="NZ_JAMPKX010000001.1"/>
</dbReference>
<evidence type="ECO:0000259" key="8">
    <source>
        <dbReference type="Pfam" id="PF20466"/>
    </source>
</evidence>
<dbReference type="SUPFAM" id="SSF53335">
    <property type="entry name" value="S-adenosyl-L-methionine-dependent methyltransferases"/>
    <property type="match status" value="1"/>
</dbReference>
<evidence type="ECO:0000259" key="7">
    <source>
        <dbReference type="Pfam" id="PF07669"/>
    </source>
</evidence>
<keyword evidence="2" id="KW-0489">Methyltransferase</keyword>
<feature type="domain" description="Type II methyltransferase M.TaqI-like" evidence="7">
    <location>
        <begin position="706"/>
        <end position="981"/>
    </location>
</feature>
<dbReference type="Proteomes" id="UP001482513">
    <property type="component" value="Unassembled WGS sequence"/>
</dbReference>
<protein>
    <recommendedName>
        <fullName evidence="1">site-specific DNA-methyltransferase (adenine-specific)</fullName>
        <ecNumber evidence="1">2.1.1.72</ecNumber>
    </recommendedName>
</protein>
<dbReference type="InterPro" id="IPR029063">
    <property type="entry name" value="SAM-dependent_MTases_sf"/>
</dbReference>
<keyword evidence="10" id="KW-1185">Reference proteome</keyword>
<evidence type="ECO:0000256" key="4">
    <source>
        <dbReference type="ARBA" id="ARBA00022691"/>
    </source>
</evidence>
<gene>
    <name evidence="9" type="ORF">NC992_03430</name>
</gene>
<evidence type="ECO:0000256" key="3">
    <source>
        <dbReference type="ARBA" id="ARBA00022679"/>
    </source>
</evidence>
<dbReference type="InterPro" id="IPR046820">
    <property type="entry name" value="MmeI_TRD"/>
</dbReference>
<evidence type="ECO:0000313" key="10">
    <source>
        <dbReference type="Proteomes" id="UP001482513"/>
    </source>
</evidence>
<dbReference type="PANTHER" id="PTHR33841">
    <property type="entry name" value="DNA METHYLTRANSFERASE YEEA-RELATED"/>
    <property type="match status" value="1"/>
</dbReference>
<sequence length="1394" mass="156670">MSTAHHHAEWLSLVEASGPFVSLPVLLQAFPQGLEAHDPDAMRRLKLAHEEWDDNQQGTRHDPAIHRAWVEFVLTETLELPEEVLLSGQSIPAGLQVTIAEQGETLRPDWVVVNPDEGHKRRLLVQIYPASQSLEKSVKGSRWAASPATRMMELLHACDVRLGLITNGDHWMLVNAPKGETTGYISWYATLWQEENVTLRAFRSLLGVERFFNVPDEETLDALLAQSVNSQQEVTDQLGYQVRRAVEVLVQSIDRIDQDRNRDLLRGTTETRLYEAALTVMMRLVFLFFAEENQLIPPQETEFYDTFYAVTTLREQLREQADQNGEEILERKHDAWCRLLATFRAVHGGVHHDALYIPAYGGSLFNPDRFPFLEGRKADTHWLEVAADPIPVNNRTVLHLLEALQVLQVRVPGGGVESRKLSFRALDIEQIGHVYEGLLDHTAVRATEPILGLEGSKNKEPEVSLTALEQQWQKGEAALVEFLAKQTGRSPAALKKRIPAPHPSASPGGEGEGSVGTQGNKLLIACNNDQALCHRVLPWVGLIRLDTFDYPTVIPAGSVFVTQGSDRRETGTHYTPKTLTEEIVKYTLEPLVYEGVAEGKPKEDWRLKSATELLALKVCDMAMGSGAFLVQVCRYLSERLVEAWEMEEPSCGIAVPAVQTPGASQRPILRILPDGSLSMAEPGEAILPNDPDERLAVARRIMADRCLYGVDKNPMAVEMAKLSLWLITLQKNRPFTFLDHALRCGDSLLGVTRREQIEFLHLNPDNEAVQLRTVSEIWRPLLAQAIAKRQELESFTVNDIQDLARKEALQAEAEALTSNIKIAADYLIGEALAQAGKTGNLKGEDLGVLSGLVTDALEEPDEQQRENKLRQIREKAQRMLNSGKPEGQPTREPFHWALEFPEVFLEEGAPTGFSAIVGNPPFQGGGKISDTLGTNYRDLLVHFIARQKGSADLCAYFFLRANQTTQVHGNLGLLATSTIAEGDTRSVGLEQLSNSSLTIYRAIANRQWYGNATVRISAIWLSKKQWLNKFYLDEKPVHGITTFLTLPGKVAGEPFKLSVNRARVFKGHNVYGMGFFLSSEEAQNLVNKNKRNNEVILPYLNGEELNSSSSQPASRYVINFRNWTYEEASQYGEVLKIVEERVKPQRANNKRRARREKWWLYGDYAIGLEKAIQDMDRVLAIAIISGSGAFTFVPNNQVFAHKLAVFPIDDFASFSVLQSGFHYCWAWKYSSTNLSLLNYSPSDCFETFPFPENTDTLETIGETYYTHRQTIMKTRQEGLTKTYNHFHDPTCTDPDIQTLRHLHIQMDTAVAAAYGWHDIPLNHDFHDTKQGLRFTISEEARREVLDRLLALNHHRYAEEVAQGLHDKKKGKGKGKKQAPKKSQTNESSIQGNLF</sequence>
<evidence type="ECO:0000256" key="2">
    <source>
        <dbReference type="ARBA" id="ARBA00022603"/>
    </source>
</evidence>
<keyword evidence="4" id="KW-0949">S-adenosyl-L-methionine</keyword>
<evidence type="ECO:0000256" key="6">
    <source>
        <dbReference type="SAM" id="MobiDB-lite"/>
    </source>
</evidence>
<dbReference type="PANTHER" id="PTHR33841:SF1">
    <property type="entry name" value="DNA METHYLTRANSFERASE A"/>
    <property type="match status" value="1"/>
</dbReference>
<reference evidence="9 10" key="1">
    <citation type="submission" date="2022-04" db="EMBL/GenBank/DDBJ databases">
        <title>Positive selection, recombination, and allopatry shape intraspecific diversity of widespread and dominant cyanobacteria.</title>
        <authorList>
            <person name="Wei J."/>
            <person name="Shu W."/>
            <person name="Hu C."/>
        </authorList>
    </citation>
    <scope>NUCLEOTIDE SEQUENCE [LARGE SCALE GENOMIC DNA]</scope>
    <source>
        <strain evidence="9 10">DQ-A4</strain>
    </source>
</reference>
<comment type="caution">
    <text evidence="9">The sequence shown here is derived from an EMBL/GenBank/DDBJ whole genome shotgun (WGS) entry which is preliminary data.</text>
</comment>
<proteinExistence type="predicted"/>
<dbReference type="EMBL" id="JAMPKX010000001">
    <property type="protein sequence ID" value="MEP0945916.1"/>
    <property type="molecule type" value="Genomic_DNA"/>
</dbReference>